<evidence type="ECO:0000256" key="3">
    <source>
        <dbReference type="ARBA" id="ARBA00023125"/>
    </source>
</evidence>
<dbReference type="OrthoDB" id="5298944at2"/>
<accession>A0A1H8HDS3</accession>
<gene>
    <name evidence="5" type="ORF">SAMN05216325_1234</name>
</gene>
<dbReference type="PANTHER" id="PTHR43140:SF1">
    <property type="entry name" value="TYPE I RESTRICTION ENZYME ECOKI SPECIFICITY SUBUNIT"/>
    <property type="match status" value="1"/>
</dbReference>
<keyword evidence="3" id="KW-0238">DNA-binding</keyword>
<dbReference type="AlphaFoldDB" id="A0A1H8HDS3"/>
<dbReference type="InterPro" id="IPR000055">
    <property type="entry name" value="Restrct_endonuc_typeI_TRD"/>
</dbReference>
<protein>
    <submittedName>
        <fullName evidence="5">Type I restriction enzyme, S subunit</fullName>
    </submittedName>
</protein>
<reference evidence="5 6" key="1">
    <citation type="submission" date="2016-10" db="EMBL/GenBank/DDBJ databases">
        <authorList>
            <person name="de Groot N.N."/>
        </authorList>
    </citation>
    <scope>NUCLEOTIDE SEQUENCE [LARGE SCALE GENOMIC DNA]</scope>
    <source>
        <strain evidence="5 6">Nm22</strain>
    </source>
</reference>
<dbReference type="CDD" id="cd17261">
    <property type="entry name" value="RMtype1_S_EcoKI-TRD2-CR2_like"/>
    <property type="match status" value="1"/>
</dbReference>
<dbReference type="GO" id="GO:0009307">
    <property type="term" value="P:DNA restriction-modification system"/>
    <property type="evidence" value="ECO:0007669"/>
    <property type="project" value="UniProtKB-KW"/>
</dbReference>
<dbReference type="Pfam" id="PF01420">
    <property type="entry name" value="Methylase_S"/>
    <property type="match status" value="1"/>
</dbReference>
<sequence>MSELPKNWTITKVQDIGDAVTGNTPSTKQKENYGDHIPFVKPPNLLNSVIANTKENLSQVGMEKGRVAPENSILVSCIGNLGKIGINKSPVAFNQQINAILPHAEINPSFVFYQTQSAYFRSQLEEYSSATTISIINKGNFEKLNFRLAPYNEQKRIVAKIEALFSELDKGIESLKTVREQLKIYRQAVLKHAFEGKLTADWREDNKDKLETAEELLANISSERFKKLEEPAADELKKLPSLPKSWKYARLGYFIENIGAGKSFKCDEREPKQDEVGVAKVSAVTWGEYDESESKTCTNPEKVNSSYFIEPDDFLFSRANTIELVGACVIAKKVTKSIMLSDKTLRIKFEDINPYYFLYYLRAQAGRNEIMKRSTGNQDSMRNIGQERIKNIVVPICSTEETEQIQKEIQFRFSIIDNFEEIIDSELQKTEALRQSILKQAFSGKLVAQDPSDEPASVLLERIKAEKDGNKKKRNAA</sequence>
<dbReference type="Gene3D" id="3.90.220.20">
    <property type="entry name" value="DNA methylase specificity domains"/>
    <property type="match status" value="2"/>
</dbReference>
<dbReference type="GO" id="GO:0003677">
    <property type="term" value="F:DNA binding"/>
    <property type="evidence" value="ECO:0007669"/>
    <property type="project" value="UniProtKB-KW"/>
</dbReference>
<organism evidence="5 6">
    <name type="scientific">Nitrosomonas marina</name>
    <dbReference type="NCBI Taxonomy" id="917"/>
    <lineage>
        <taxon>Bacteria</taxon>
        <taxon>Pseudomonadati</taxon>
        <taxon>Pseudomonadota</taxon>
        <taxon>Betaproteobacteria</taxon>
        <taxon>Nitrosomonadales</taxon>
        <taxon>Nitrosomonadaceae</taxon>
        <taxon>Nitrosomonas</taxon>
    </lineage>
</organism>
<dbReference type="SUPFAM" id="SSF116734">
    <property type="entry name" value="DNA methylase specificity domain"/>
    <property type="match status" value="2"/>
</dbReference>
<evidence type="ECO:0000313" key="5">
    <source>
        <dbReference type="EMBL" id="SEN54017.1"/>
    </source>
</evidence>
<keyword evidence="2" id="KW-0680">Restriction system</keyword>
<dbReference type="RefSeq" id="WP_090633921.1">
    <property type="nucleotide sequence ID" value="NZ_FOCP01000023.1"/>
</dbReference>
<evidence type="ECO:0000313" key="6">
    <source>
        <dbReference type="Proteomes" id="UP000199459"/>
    </source>
</evidence>
<evidence type="ECO:0000256" key="2">
    <source>
        <dbReference type="ARBA" id="ARBA00022747"/>
    </source>
</evidence>
<evidence type="ECO:0000256" key="1">
    <source>
        <dbReference type="ARBA" id="ARBA00010923"/>
    </source>
</evidence>
<feature type="domain" description="Type I restriction modification DNA specificity" evidence="4">
    <location>
        <begin position="5"/>
        <end position="173"/>
    </location>
</feature>
<proteinExistence type="inferred from homology"/>
<dbReference type="PANTHER" id="PTHR43140">
    <property type="entry name" value="TYPE-1 RESTRICTION ENZYME ECOKI SPECIFICITY PROTEIN"/>
    <property type="match status" value="1"/>
</dbReference>
<comment type="similarity">
    <text evidence="1">Belongs to the type-I restriction system S methylase family.</text>
</comment>
<dbReference type="InterPro" id="IPR051212">
    <property type="entry name" value="Type-I_RE_S_subunit"/>
</dbReference>
<dbReference type="CDD" id="cd17293">
    <property type="entry name" value="RMtype1_S_Ppo21ORF8840P_TRD1-CR1_like"/>
    <property type="match status" value="1"/>
</dbReference>
<name>A0A1H8HDS3_9PROT</name>
<dbReference type="InterPro" id="IPR044946">
    <property type="entry name" value="Restrct_endonuc_typeI_TRD_sf"/>
</dbReference>
<dbReference type="Proteomes" id="UP000199459">
    <property type="component" value="Unassembled WGS sequence"/>
</dbReference>
<evidence type="ECO:0000259" key="4">
    <source>
        <dbReference type="Pfam" id="PF01420"/>
    </source>
</evidence>
<dbReference type="EMBL" id="FOCP01000023">
    <property type="protein sequence ID" value="SEN54017.1"/>
    <property type="molecule type" value="Genomic_DNA"/>
</dbReference>